<evidence type="ECO:0000313" key="1">
    <source>
        <dbReference type="EMBL" id="KAJ9115336.1"/>
    </source>
</evidence>
<comment type="caution">
    <text evidence="1">The sequence shown here is derived from an EMBL/GenBank/DDBJ whole genome shotgun (WGS) entry which is preliminary data.</text>
</comment>
<dbReference type="Proteomes" id="UP001234202">
    <property type="component" value="Unassembled WGS sequence"/>
</dbReference>
<dbReference type="EMBL" id="JASBWV010000045">
    <property type="protein sequence ID" value="KAJ9115336.1"/>
    <property type="molecule type" value="Genomic_DNA"/>
</dbReference>
<gene>
    <name evidence="1" type="ORF">QFC24_007000</name>
</gene>
<evidence type="ECO:0000313" key="2">
    <source>
        <dbReference type="Proteomes" id="UP001234202"/>
    </source>
</evidence>
<accession>A0ACC2WW18</accession>
<name>A0ACC2WW18_9TREE</name>
<reference evidence="1" key="1">
    <citation type="submission" date="2023-04" db="EMBL/GenBank/DDBJ databases">
        <title>Draft Genome sequencing of Naganishia species isolated from polar environments using Oxford Nanopore Technology.</title>
        <authorList>
            <person name="Leo P."/>
            <person name="Venkateswaran K."/>
        </authorList>
    </citation>
    <scope>NUCLEOTIDE SEQUENCE</scope>
    <source>
        <strain evidence="1">DBVPG 5303</strain>
    </source>
</reference>
<keyword evidence="2" id="KW-1185">Reference proteome</keyword>
<organism evidence="1 2">
    <name type="scientific">Naganishia onofrii</name>
    <dbReference type="NCBI Taxonomy" id="1851511"/>
    <lineage>
        <taxon>Eukaryota</taxon>
        <taxon>Fungi</taxon>
        <taxon>Dikarya</taxon>
        <taxon>Basidiomycota</taxon>
        <taxon>Agaricomycotina</taxon>
        <taxon>Tremellomycetes</taxon>
        <taxon>Filobasidiales</taxon>
        <taxon>Filobasidiaceae</taxon>
        <taxon>Naganishia</taxon>
    </lineage>
</organism>
<protein>
    <submittedName>
        <fullName evidence="1">Uncharacterized protein</fullName>
    </submittedName>
</protein>
<proteinExistence type="predicted"/>
<sequence length="228" mass="25621">MTETGYDKFTMGADIHSLYKDVLKKEKAIIVGIDIGSMVATALALRFREDVIALFASECPQPGTSMYDKSVTDDEWKYKATYHFFFHMAPNNWAENLTVGKEKYYINSFYERLAGPNKSYLSSDELDEYTRAFAGFDRMRAGFEVYRAFLQDCADVKQNIAEHGKLTIPVLASGGADSAFTGEVKAMMEELANNVAHEEVPGCGHWMAEEAPEAFVKVLVGWMNKLDK</sequence>